<reference evidence="7 8" key="1">
    <citation type="submission" date="2023-11" db="EMBL/GenBank/DDBJ databases">
        <title>Complete genome of Pseudomonas benzenivorans BA3361.</title>
        <authorList>
            <person name="Shin S.Y."/>
            <person name="Song J."/>
            <person name="Kang H."/>
        </authorList>
    </citation>
    <scope>NUCLEOTIDE SEQUENCE [LARGE SCALE GENOMIC DNA]</scope>
    <source>
        <strain evidence="7 8">HNIBRBA3361</strain>
    </source>
</reference>
<dbReference type="PANTHER" id="PTHR30086">
    <property type="entry name" value="ARGININE EXPORTER PROTEIN ARGO"/>
    <property type="match status" value="1"/>
</dbReference>
<comment type="subcellular location">
    <subcellularLocation>
        <location evidence="1">Cell membrane</location>
        <topology evidence="1">Multi-pass membrane protein</topology>
    </subcellularLocation>
</comment>
<feature type="transmembrane region" description="Helical" evidence="6">
    <location>
        <begin position="65"/>
        <end position="83"/>
    </location>
</feature>
<keyword evidence="5 6" id="KW-0472">Membrane</keyword>
<evidence type="ECO:0000256" key="4">
    <source>
        <dbReference type="ARBA" id="ARBA00022989"/>
    </source>
</evidence>
<evidence type="ECO:0000256" key="6">
    <source>
        <dbReference type="SAM" id="Phobius"/>
    </source>
</evidence>
<gene>
    <name evidence="7" type="ORF">SBP02_00035</name>
</gene>
<keyword evidence="4 6" id="KW-1133">Transmembrane helix</keyword>
<dbReference type="EMBL" id="CP137892">
    <property type="protein sequence ID" value="WPC05175.1"/>
    <property type="molecule type" value="Genomic_DNA"/>
</dbReference>
<evidence type="ECO:0000313" key="8">
    <source>
        <dbReference type="Proteomes" id="UP001305928"/>
    </source>
</evidence>
<evidence type="ECO:0000256" key="5">
    <source>
        <dbReference type="ARBA" id="ARBA00023136"/>
    </source>
</evidence>
<name>A0ABZ0PVF4_9PSED</name>
<proteinExistence type="predicted"/>
<sequence length="189" mass="19812">MAAFALAASISPGPVNLVALSCGARYGLRASLRHVTGATLGFTLLLLAMGLGLQQLLNQWPMLGALIRWAGVAFLLYMAYGLARADGRLDGGQAQRPPSLFTGALMQWLNPKAWLAALAGMGAYGAGGEPGLVGQFAVLYFVICYLSIACWAYAGACMGRYLQAPGRLRLFNRGLALLLLGSAVYLLGG</sequence>
<feature type="transmembrane region" description="Helical" evidence="6">
    <location>
        <begin position="170"/>
        <end position="188"/>
    </location>
</feature>
<keyword evidence="3 6" id="KW-0812">Transmembrane</keyword>
<dbReference type="RefSeq" id="WP_318644346.1">
    <property type="nucleotide sequence ID" value="NZ_CP137892.1"/>
</dbReference>
<keyword evidence="2" id="KW-1003">Cell membrane</keyword>
<dbReference type="Pfam" id="PF01810">
    <property type="entry name" value="LysE"/>
    <property type="match status" value="1"/>
</dbReference>
<dbReference type="PANTHER" id="PTHR30086:SF20">
    <property type="entry name" value="ARGININE EXPORTER PROTEIN ARGO-RELATED"/>
    <property type="match status" value="1"/>
</dbReference>
<dbReference type="InterPro" id="IPR001123">
    <property type="entry name" value="LeuE-type"/>
</dbReference>
<evidence type="ECO:0000256" key="3">
    <source>
        <dbReference type="ARBA" id="ARBA00022692"/>
    </source>
</evidence>
<evidence type="ECO:0000256" key="1">
    <source>
        <dbReference type="ARBA" id="ARBA00004651"/>
    </source>
</evidence>
<evidence type="ECO:0000313" key="7">
    <source>
        <dbReference type="EMBL" id="WPC05175.1"/>
    </source>
</evidence>
<feature type="transmembrane region" description="Helical" evidence="6">
    <location>
        <begin position="137"/>
        <end position="158"/>
    </location>
</feature>
<protein>
    <submittedName>
        <fullName evidence="7">LysE family translocator</fullName>
    </submittedName>
</protein>
<dbReference type="Proteomes" id="UP001305928">
    <property type="component" value="Chromosome"/>
</dbReference>
<evidence type="ECO:0000256" key="2">
    <source>
        <dbReference type="ARBA" id="ARBA00022475"/>
    </source>
</evidence>
<organism evidence="7 8">
    <name type="scientific">Pseudomonas benzenivorans</name>
    <dbReference type="NCBI Taxonomy" id="556533"/>
    <lineage>
        <taxon>Bacteria</taxon>
        <taxon>Pseudomonadati</taxon>
        <taxon>Pseudomonadota</taxon>
        <taxon>Gammaproteobacteria</taxon>
        <taxon>Pseudomonadales</taxon>
        <taxon>Pseudomonadaceae</taxon>
        <taxon>Pseudomonas</taxon>
    </lineage>
</organism>
<accession>A0ABZ0PVF4</accession>
<keyword evidence="8" id="KW-1185">Reference proteome</keyword>
<feature type="transmembrane region" description="Helical" evidence="6">
    <location>
        <begin position="35"/>
        <end position="53"/>
    </location>
</feature>